<organism evidence="1 2">
    <name type="scientific">Acaromyces ingoldii</name>
    <dbReference type="NCBI Taxonomy" id="215250"/>
    <lineage>
        <taxon>Eukaryota</taxon>
        <taxon>Fungi</taxon>
        <taxon>Dikarya</taxon>
        <taxon>Basidiomycota</taxon>
        <taxon>Ustilaginomycotina</taxon>
        <taxon>Exobasidiomycetes</taxon>
        <taxon>Exobasidiales</taxon>
        <taxon>Cryptobasidiaceae</taxon>
        <taxon>Acaromyces</taxon>
    </lineage>
</organism>
<accession>A0A316YV82</accession>
<dbReference type="Proteomes" id="UP000245768">
    <property type="component" value="Unassembled WGS sequence"/>
</dbReference>
<evidence type="ECO:0000313" key="2">
    <source>
        <dbReference type="Proteomes" id="UP000245768"/>
    </source>
</evidence>
<gene>
    <name evidence="1" type="ORF">FA10DRAFT_223543</name>
</gene>
<dbReference type="RefSeq" id="XP_025379746.1">
    <property type="nucleotide sequence ID" value="XM_025518581.1"/>
</dbReference>
<protein>
    <submittedName>
        <fullName evidence="1">Uncharacterized protein</fullName>
    </submittedName>
</protein>
<evidence type="ECO:0000313" key="1">
    <source>
        <dbReference type="EMBL" id="PWN92548.1"/>
    </source>
</evidence>
<dbReference type="InParanoid" id="A0A316YV82"/>
<dbReference type="AlphaFoldDB" id="A0A316YV82"/>
<dbReference type="EMBL" id="KZ819635">
    <property type="protein sequence ID" value="PWN92548.1"/>
    <property type="molecule type" value="Genomic_DNA"/>
</dbReference>
<dbReference type="GeneID" id="37040497"/>
<dbReference type="OrthoDB" id="2261329at2759"/>
<reference evidence="1 2" key="1">
    <citation type="journal article" date="2018" name="Mol. Biol. Evol.">
        <title>Broad Genomic Sampling Reveals a Smut Pathogenic Ancestry of the Fungal Clade Ustilaginomycotina.</title>
        <authorList>
            <person name="Kijpornyongpan T."/>
            <person name="Mondo S.J."/>
            <person name="Barry K."/>
            <person name="Sandor L."/>
            <person name="Lee J."/>
            <person name="Lipzen A."/>
            <person name="Pangilinan J."/>
            <person name="LaButti K."/>
            <person name="Hainaut M."/>
            <person name="Henrissat B."/>
            <person name="Grigoriev I.V."/>
            <person name="Spatafora J.W."/>
            <person name="Aime M.C."/>
        </authorList>
    </citation>
    <scope>NUCLEOTIDE SEQUENCE [LARGE SCALE GENOMIC DNA]</scope>
    <source>
        <strain evidence="1 2">MCA 4198</strain>
    </source>
</reference>
<keyword evidence="2" id="KW-1185">Reference proteome</keyword>
<name>A0A316YV82_9BASI</name>
<feature type="non-terminal residue" evidence="1">
    <location>
        <position position="80"/>
    </location>
</feature>
<sequence>MQQMTSELLRATSEQNGQLVNAVHSAGREMLRNNIEAHADELKRMLSREVAGMFEDVGKIREAKRHLEHEIADLFSIKSR</sequence>
<proteinExistence type="predicted"/>
<dbReference type="STRING" id="215250.A0A316YV82"/>